<name>A0A226DHK7_FOLCA</name>
<dbReference type="OrthoDB" id="288590at2759"/>
<dbReference type="InterPro" id="IPR026992">
    <property type="entry name" value="DIOX_N"/>
</dbReference>
<dbReference type="InterPro" id="IPR005123">
    <property type="entry name" value="Oxoglu/Fe-dep_dioxygenase_dom"/>
</dbReference>
<reference evidence="3 4" key="1">
    <citation type="submission" date="2015-12" db="EMBL/GenBank/DDBJ databases">
        <title>The genome of Folsomia candida.</title>
        <authorList>
            <person name="Faddeeva A."/>
            <person name="Derks M.F."/>
            <person name="Anvar Y."/>
            <person name="Smit S."/>
            <person name="Van Straalen N."/>
            <person name="Roelofs D."/>
        </authorList>
    </citation>
    <scope>NUCLEOTIDE SEQUENCE [LARGE SCALE GENOMIC DNA]</scope>
    <source>
        <strain evidence="3 4">VU population</strain>
        <tissue evidence="3">Whole body</tissue>
    </source>
</reference>
<evidence type="ECO:0000313" key="3">
    <source>
        <dbReference type="EMBL" id="OXA44187.1"/>
    </source>
</evidence>
<keyword evidence="1" id="KW-0560">Oxidoreductase</keyword>
<keyword evidence="1" id="KW-0479">Metal-binding</keyword>
<dbReference type="SUPFAM" id="SSF51197">
    <property type="entry name" value="Clavaminate synthase-like"/>
    <property type="match status" value="1"/>
</dbReference>
<dbReference type="Proteomes" id="UP000198287">
    <property type="component" value="Unassembled WGS sequence"/>
</dbReference>
<dbReference type="InterPro" id="IPR050231">
    <property type="entry name" value="Iron_ascorbate_oxido_reductase"/>
</dbReference>
<feature type="domain" description="Fe2OG dioxygenase" evidence="2">
    <location>
        <begin position="224"/>
        <end position="337"/>
    </location>
</feature>
<gene>
    <name evidence="3" type="ORF">Fcan01_21096</name>
</gene>
<organism evidence="3 4">
    <name type="scientific">Folsomia candida</name>
    <name type="common">Springtail</name>
    <dbReference type="NCBI Taxonomy" id="158441"/>
    <lineage>
        <taxon>Eukaryota</taxon>
        <taxon>Metazoa</taxon>
        <taxon>Ecdysozoa</taxon>
        <taxon>Arthropoda</taxon>
        <taxon>Hexapoda</taxon>
        <taxon>Collembola</taxon>
        <taxon>Entomobryomorpha</taxon>
        <taxon>Isotomoidea</taxon>
        <taxon>Isotomidae</taxon>
        <taxon>Proisotominae</taxon>
        <taxon>Folsomia</taxon>
    </lineage>
</organism>
<dbReference type="Gene3D" id="2.60.120.330">
    <property type="entry name" value="B-lactam Antibiotic, Isopenicillin N Synthase, Chain"/>
    <property type="match status" value="1"/>
</dbReference>
<dbReference type="InterPro" id="IPR027443">
    <property type="entry name" value="IPNS-like_sf"/>
</dbReference>
<dbReference type="PANTHER" id="PTHR47990">
    <property type="entry name" value="2-OXOGLUTARATE (2OG) AND FE(II)-DEPENDENT OXYGENASE SUPERFAMILY PROTEIN-RELATED"/>
    <property type="match status" value="1"/>
</dbReference>
<evidence type="ECO:0000256" key="1">
    <source>
        <dbReference type="RuleBase" id="RU003682"/>
    </source>
</evidence>
<dbReference type="AlphaFoldDB" id="A0A226DHK7"/>
<accession>A0A226DHK7</accession>
<keyword evidence="4" id="KW-1185">Reference proteome</keyword>
<dbReference type="EMBL" id="LNIX01000020">
    <property type="protein sequence ID" value="OXA44187.1"/>
    <property type="molecule type" value="Genomic_DNA"/>
</dbReference>
<comment type="similarity">
    <text evidence="1">Belongs to the iron/ascorbate-dependent oxidoreductase family.</text>
</comment>
<dbReference type="PRINTS" id="PR00682">
    <property type="entry name" value="IPNSYNTHASE"/>
</dbReference>
<protein>
    <submittedName>
        <fullName evidence="3">1-aminocyclopropane-1-carboxylate oxidase</fullName>
    </submittedName>
</protein>
<evidence type="ECO:0000313" key="4">
    <source>
        <dbReference type="Proteomes" id="UP000198287"/>
    </source>
</evidence>
<comment type="caution">
    <text evidence="3">The sequence shown here is derived from an EMBL/GenBank/DDBJ whole genome shotgun (WGS) entry which is preliminary data.</text>
</comment>
<dbReference type="GO" id="GO:0046872">
    <property type="term" value="F:metal ion binding"/>
    <property type="evidence" value="ECO:0007669"/>
    <property type="project" value="UniProtKB-KW"/>
</dbReference>
<sequence>MTICTLTEQNTTSLYVQLISVAELFTYLRRIKYFRVSKMSQEIPHWIPVVDLSPIRGEYGDITKEAYAKVVTQLGDAMSGIGFCYLVNHGIETAKVDHVYDVSRKFFAKPIQYKRKYLKVNPPENFHGYTEPGAELLNEAEKNSTELREVWDMWGWWGPNKSWEEACPDPVESPGFTEAFEALRPEMDNVSKKLFKLLALYLQLDDEDFFIKRHRNLGDLSIPCQTQMRSMFYDVVSPDAKLPPGAIRCGEHSDWGSITLLFQDSVGGLEVQNVLGEWVQATPIPDSIILNSGQLMELWTGGRLHAALHRVKIPESADSSGKLFQQPRQSFIYFVNPDGPERVSPVLPIREGKEELATKPTLVAFDHYKARIVEATMLGY</sequence>
<dbReference type="Pfam" id="PF14226">
    <property type="entry name" value="DIOX_N"/>
    <property type="match status" value="1"/>
</dbReference>
<evidence type="ECO:0000259" key="2">
    <source>
        <dbReference type="PROSITE" id="PS51471"/>
    </source>
</evidence>
<dbReference type="PROSITE" id="PS51471">
    <property type="entry name" value="FE2OG_OXY"/>
    <property type="match status" value="1"/>
</dbReference>
<dbReference type="GO" id="GO:0016491">
    <property type="term" value="F:oxidoreductase activity"/>
    <property type="evidence" value="ECO:0007669"/>
    <property type="project" value="UniProtKB-KW"/>
</dbReference>
<dbReference type="OMA" id="VWEGTSH"/>
<proteinExistence type="inferred from homology"/>
<dbReference type="Pfam" id="PF03171">
    <property type="entry name" value="2OG-FeII_Oxy"/>
    <property type="match status" value="1"/>
</dbReference>
<dbReference type="InterPro" id="IPR044861">
    <property type="entry name" value="IPNS-like_FE2OG_OXY"/>
</dbReference>
<keyword evidence="1" id="KW-0408">Iron</keyword>